<sequence length="175" mass="20324">MAKCYISMRDVQAYQYQDGSKLIVVTDIPCHLYMRWSYNPPWSHASVARRRGLAMHTDRYFCFTAYHDNEQEEAGDTSVHTFIKIPWLYCECRYFYFWGKVGDTVCISDTPCFQLHMNCLPAAPLVGVQSDDCQMEHDGQLGLCQYWNANCQTFTPDHDYVAVGLSLMLMQENIK</sequence>
<dbReference type="EMBL" id="BARV01019717">
    <property type="protein sequence ID" value="GAI19543.1"/>
    <property type="molecule type" value="Genomic_DNA"/>
</dbReference>
<protein>
    <submittedName>
        <fullName evidence="1">Uncharacterized protein</fullName>
    </submittedName>
</protein>
<feature type="non-terminal residue" evidence="1">
    <location>
        <position position="175"/>
    </location>
</feature>
<dbReference type="AlphaFoldDB" id="X1LKF0"/>
<proteinExistence type="predicted"/>
<accession>X1LKF0</accession>
<organism evidence="1">
    <name type="scientific">marine sediment metagenome</name>
    <dbReference type="NCBI Taxonomy" id="412755"/>
    <lineage>
        <taxon>unclassified sequences</taxon>
        <taxon>metagenomes</taxon>
        <taxon>ecological metagenomes</taxon>
    </lineage>
</organism>
<gene>
    <name evidence="1" type="ORF">S06H3_33074</name>
</gene>
<comment type="caution">
    <text evidence="1">The sequence shown here is derived from an EMBL/GenBank/DDBJ whole genome shotgun (WGS) entry which is preliminary data.</text>
</comment>
<reference evidence="1" key="1">
    <citation type="journal article" date="2014" name="Front. Microbiol.">
        <title>High frequency of phylogenetically diverse reductive dehalogenase-homologous genes in deep subseafloor sedimentary metagenomes.</title>
        <authorList>
            <person name="Kawai M."/>
            <person name="Futagami T."/>
            <person name="Toyoda A."/>
            <person name="Takaki Y."/>
            <person name="Nishi S."/>
            <person name="Hori S."/>
            <person name="Arai W."/>
            <person name="Tsubouchi T."/>
            <person name="Morono Y."/>
            <person name="Uchiyama I."/>
            <person name="Ito T."/>
            <person name="Fujiyama A."/>
            <person name="Inagaki F."/>
            <person name="Takami H."/>
        </authorList>
    </citation>
    <scope>NUCLEOTIDE SEQUENCE</scope>
    <source>
        <strain evidence="1">Expedition CK06-06</strain>
    </source>
</reference>
<name>X1LKF0_9ZZZZ</name>
<evidence type="ECO:0000313" key="1">
    <source>
        <dbReference type="EMBL" id="GAI19543.1"/>
    </source>
</evidence>